<evidence type="ECO:0000313" key="4">
    <source>
        <dbReference type="Proteomes" id="UP000681526"/>
    </source>
</evidence>
<evidence type="ECO:0000313" key="3">
    <source>
        <dbReference type="EMBL" id="CAG5090697.1"/>
    </source>
</evidence>
<dbReference type="Gene3D" id="3.40.50.720">
    <property type="entry name" value="NAD(P)-binding Rossmann-like Domain"/>
    <property type="match status" value="1"/>
</dbReference>
<evidence type="ECO:0000259" key="2">
    <source>
        <dbReference type="Pfam" id="PF00899"/>
    </source>
</evidence>
<protein>
    <submittedName>
        <fullName evidence="3">Molybdopterin biosynthesis</fullName>
    </submittedName>
</protein>
<evidence type="ECO:0000256" key="1">
    <source>
        <dbReference type="SAM" id="MobiDB-lite"/>
    </source>
</evidence>
<dbReference type="InterPro" id="IPR035985">
    <property type="entry name" value="Ubiquitin-activating_enz"/>
</dbReference>
<reference evidence="3 4" key="1">
    <citation type="submission" date="2021-04" db="EMBL/GenBank/DDBJ databases">
        <authorList>
            <person name="Rakotoarivonina H."/>
        </authorList>
    </citation>
    <scope>NUCLEOTIDE SEQUENCE [LARGE SCALE GENOMIC DNA]</scope>
    <source>
        <strain evidence="3 4">XE</strain>
    </source>
</reference>
<dbReference type="Pfam" id="PF00899">
    <property type="entry name" value="ThiF"/>
    <property type="match status" value="1"/>
</dbReference>
<dbReference type="PANTHER" id="PTHR10953">
    <property type="entry name" value="UBIQUITIN-ACTIVATING ENZYME E1"/>
    <property type="match status" value="1"/>
</dbReference>
<keyword evidence="4" id="KW-1185">Reference proteome</keyword>
<accession>A0ABM8V6K4</accession>
<dbReference type="SUPFAM" id="SSF69572">
    <property type="entry name" value="Activating enzymes of the ubiquitin-like proteins"/>
    <property type="match status" value="1"/>
</dbReference>
<feature type="compositionally biased region" description="Basic and acidic residues" evidence="1">
    <location>
        <begin position="35"/>
        <end position="50"/>
    </location>
</feature>
<gene>
    <name evidence="3" type="primary">txxe 2940-moeB</name>
    <name evidence="3" type="ORF">TXXE_14500</name>
</gene>
<sequence>MREEACMADDPAKECGMAEHIAGLTNGSEQTAAGRQKETAEPGRSADRTDMERYSRQIRFAPIGPEGQRRLLEASVLIVGAGALGASLAQHMARAGVGRIRIVDRDFVEPSNLQRQTLFDEEDARLALPKAAAAAAKLRRINSGIAIEEHVADVTSANAAALAEGVQLVLDGTDNAATRLLMSDVCFALGIPFLYGGAVGASGMSAALVPGETACLRCLIGGDQEAADAGTCETEGVISPIVELVAALQAAEALKWLTGRRESLRRTWISASLWPSEWREWRLPGPSRDCAVCGRAKPPAESGLPMERAEAGLKRLAVREEASAAPSPRPTAGPIRAAVLCGRDTVQLTLDHPLPLERIEERLRADGCIITRNPWLIRAETGDGRRFVVFRGEGRVLVQGVSDAEEAVRGLTELLHQPNEEGVTVR</sequence>
<proteinExistence type="predicted"/>
<dbReference type="PANTHER" id="PTHR10953:SF102">
    <property type="entry name" value="ADENYLYLTRANSFERASE AND SULFURTRANSFERASE MOCS3"/>
    <property type="match status" value="1"/>
</dbReference>
<feature type="region of interest" description="Disordered" evidence="1">
    <location>
        <begin position="25"/>
        <end position="50"/>
    </location>
</feature>
<dbReference type="CDD" id="cd00757">
    <property type="entry name" value="ThiF_MoeB_HesA_family"/>
    <property type="match status" value="1"/>
</dbReference>
<name>A0ABM8V6K4_THEXY</name>
<organism evidence="3 4">
    <name type="scientific">Thermobacillus xylanilyticus</name>
    <dbReference type="NCBI Taxonomy" id="76633"/>
    <lineage>
        <taxon>Bacteria</taxon>
        <taxon>Bacillati</taxon>
        <taxon>Bacillota</taxon>
        <taxon>Bacilli</taxon>
        <taxon>Bacillales</taxon>
        <taxon>Paenibacillaceae</taxon>
        <taxon>Thermobacillus</taxon>
    </lineage>
</organism>
<dbReference type="InterPro" id="IPR000594">
    <property type="entry name" value="ThiF_NAD_FAD-bd"/>
</dbReference>
<dbReference type="EMBL" id="CAJRAY010000077">
    <property type="protein sequence ID" value="CAG5090697.1"/>
    <property type="molecule type" value="Genomic_DNA"/>
</dbReference>
<dbReference type="InterPro" id="IPR045886">
    <property type="entry name" value="ThiF/MoeB/HesA"/>
</dbReference>
<dbReference type="Proteomes" id="UP000681526">
    <property type="component" value="Unassembled WGS sequence"/>
</dbReference>
<comment type="caution">
    <text evidence="3">The sequence shown here is derived from an EMBL/GenBank/DDBJ whole genome shotgun (WGS) entry which is preliminary data.</text>
</comment>
<feature type="domain" description="THIF-type NAD/FAD binding fold" evidence="2">
    <location>
        <begin position="54"/>
        <end position="291"/>
    </location>
</feature>